<evidence type="ECO:0000313" key="2">
    <source>
        <dbReference type="Proteomes" id="UP000700596"/>
    </source>
</evidence>
<comment type="caution">
    <text evidence="1">The sequence shown here is derived from an EMBL/GenBank/DDBJ whole genome shotgun (WGS) entry which is preliminary data.</text>
</comment>
<name>A0A9P9DIU0_9PLEO</name>
<organism evidence="1 2">
    <name type="scientific">Dendryphion nanum</name>
    <dbReference type="NCBI Taxonomy" id="256645"/>
    <lineage>
        <taxon>Eukaryota</taxon>
        <taxon>Fungi</taxon>
        <taxon>Dikarya</taxon>
        <taxon>Ascomycota</taxon>
        <taxon>Pezizomycotina</taxon>
        <taxon>Dothideomycetes</taxon>
        <taxon>Pleosporomycetidae</taxon>
        <taxon>Pleosporales</taxon>
        <taxon>Torulaceae</taxon>
        <taxon>Dendryphion</taxon>
    </lineage>
</organism>
<dbReference type="AlphaFoldDB" id="A0A9P9DIU0"/>
<gene>
    <name evidence="1" type="ORF">B0J11DRAFT_570358</name>
</gene>
<reference evidence="1" key="1">
    <citation type="journal article" date="2021" name="Nat. Commun.">
        <title>Genetic determinants of endophytism in the Arabidopsis root mycobiome.</title>
        <authorList>
            <person name="Mesny F."/>
            <person name="Miyauchi S."/>
            <person name="Thiergart T."/>
            <person name="Pickel B."/>
            <person name="Atanasova L."/>
            <person name="Karlsson M."/>
            <person name="Huettel B."/>
            <person name="Barry K.W."/>
            <person name="Haridas S."/>
            <person name="Chen C."/>
            <person name="Bauer D."/>
            <person name="Andreopoulos W."/>
            <person name="Pangilinan J."/>
            <person name="LaButti K."/>
            <person name="Riley R."/>
            <person name="Lipzen A."/>
            <person name="Clum A."/>
            <person name="Drula E."/>
            <person name="Henrissat B."/>
            <person name="Kohler A."/>
            <person name="Grigoriev I.V."/>
            <person name="Martin F.M."/>
            <person name="Hacquard S."/>
        </authorList>
    </citation>
    <scope>NUCLEOTIDE SEQUENCE</scope>
    <source>
        <strain evidence="1">MPI-CAGE-CH-0243</strain>
    </source>
</reference>
<protein>
    <submittedName>
        <fullName evidence="1">Uncharacterized protein</fullName>
    </submittedName>
</protein>
<evidence type="ECO:0000313" key="1">
    <source>
        <dbReference type="EMBL" id="KAH7119964.1"/>
    </source>
</evidence>
<accession>A0A9P9DIU0</accession>
<sequence>MMSHLQGNVGQTEEVDLRTESDSFEQFINYNGTGDQLESPPLADDPTHFLSETASSVDVLDPPIIQVLQPGEPELSLQRCDEASGASSTLPASYMQIHIGTKQSQTHSLYDGEGSTSSSYPAGQNCWLEASHSSKAMQDQSLPPLDTNLNVTDWSLMNHQTVPSDVYVIDTPANSDSIYGTRADSFRHFASEIVSQTLPFSNISVETTDNSMMQSSPQLLAHYQMPVTQEYCTNTPFPHPLQASMTPDLVHQYNTVKPYSAHSIVLGTSEIQPQVPLFNACLSVGSQDEFGDQSALSHNHAQGEIFPQQTIHAQQTHNVNTDVIRTLPVRNSEIQKADPPRKTRHSKSYKRIQTAQIQKFRDHMQKKKAVPSTMVEAYVLANCQASNHEIVRDKANIRAVKQVGGPCMLCIFMKKKCSGERPCAYCKAYWGKRQTSSTSFTWTCDVRSNIFQLAKNYFVEYFDHFYGECPFRSQPSKPRESDVYWAIAGPESGRRLIEDTSLQQLLNILEPHKRFRHFTISNPYPLADRMFSYGYALSRQWLGLSYLDHDTSNLLLKGVEKVYVLSCLLLFGRIEDKLSKRTGVDELLLAVNFLQELADMLVGQPPRITFKNQLHTHLISALTSFTAIMASSYINSKPDELEVRAFFRDFAVARYVLPFSYEGPEISPLTLSPISKEEILREPCLLRFHKSGVIDDKKVHREYCCCNLMYNSIPTGLLGYFEWNEDDFVQMLGDEMSDSIDQVNRCLFDAIKKKDMNSLLIFLREVIKWTFTSYVDCIHQMQSDPDVRLSEEDLKAEVDIAYWKGLILTIVLKLSFSCFPEFLYLCHLEWKESGASRLGLVMHSWATQSDHEFIKFYKKGVRNIAKVLHEIRRGMALEVNSSSDSASSELDEEIPRSLM</sequence>
<keyword evidence="2" id="KW-1185">Reference proteome</keyword>
<proteinExistence type="predicted"/>
<dbReference type="OrthoDB" id="3937761at2759"/>
<dbReference type="Proteomes" id="UP000700596">
    <property type="component" value="Unassembled WGS sequence"/>
</dbReference>
<dbReference type="EMBL" id="JAGMWT010000011">
    <property type="protein sequence ID" value="KAH7119964.1"/>
    <property type="molecule type" value="Genomic_DNA"/>
</dbReference>